<dbReference type="PANTHER" id="PTHR33795:SF1">
    <property type="entry name" value="INSERTION ELEMENT IS150 PROTEIN INSJ"/>
    <property type="match status" value="1"/>
</dbReference>
<evidence type="ECO:0000313" key="5">
    <source>
        <dbReference type="Proteomes" id="UP000254867"/>
    </source>
</evidence>
<dbReference type="PANTHER" id="PTHR33795">
    <property type="entry name" value="INSERTION ELEMENT IS150 PROTEIN INSJ"/>
    <property type="match status" value="1"/>
</dbReference>
<dbReference type="SUPFAM" id="SSF48295">
    <property type="entry name" value="TrpR-like"/>
    <property type="match status" value="1"/>
</dbReference>
<evidence type="ECO:0000259" key="3">
    <source>
        <dbReference type="Pfam" id="PF13518"/>
    </source>
</evidence>
<gene>
    <name evidence="4" type="ORF">NCTC10794_00508</name>
</gene>
<accession>A0A377I0H1</accession>
<dbReference type="GO" id="GO:0043565">
    <property type="term" value="F:sequence-specific DNA binding"/>
    <property type="evidence" value="ECO:0007669"/>
    <property type="project" value="InterPro"/>
</dbReference>
<protein>
    <submittedName>
        <fullName evidence="4">ISHin1, family IS3</fullName>
    </submittedName>
</protein>
<sequence length="151" mass="17743">MTKYHQLFKQQVVNFYFEHHENFAFTLKHFNLVAKAVRCWIAQYKYSGTHRLAVLHCKRVYSPEFKHRVVQTILSSRFSMENTALYFGIASGGTLSQWLKAFRKNGINGLNPKPKGRPSMKPKYAKMPPHQKQKKNVYAYASLSEKPKWLF</sequence>
<evidence type="ECO:0000256" key="1">
    <source>
        <dbReference type="ARBA" id="ARBA00038232"/>
    </source>
</evidence>
<evidence type="ECO:0000313" key="4">
    <source>
        <dbReference type="EMBL" id="STO63477.1"/>
    </source>
</evidence>
<dbReference type="RefSeq" id="WP_119222253.1">
    <property type="nucleotide sequence ID" value="NZ_UGHH01000002.1"/>
</dbReference>
<dbReference type="InterPro" id="IPR055247">
    <property type="entry name" value="InsJ-like_HTH"/>
</dbReference>
<dbReference type="Gene3D" id="1.10.10.10">
    <property type="entry name" value="Winged helix-like DNA-binding domain superfamily/Winged helix DNA-binding domain"/>
    <property type="match status" value="1"/>
</dbReference>
<feature type="domain" description="Insertion element IS150 protein InsJ-like helix-turn-helix" evidence="3">
    <location>
        <begin position="68"/>
        <end position="118"/>
    </location>
</feature>
<feature type="compositionally biased region" description="Basic residues" evidence="2">
    <location>
        <begin position="114"/>
        <end position="133"/>
    </location>
</feature>
<organism evidence="4 5">
    <name type="scientific">Haemophilus parahaemolyticus</name>
    <dbReference type="NCBI Taxonomy" id="735"/>
    <lineage>
        <taxon>Bacteria</taxon>
        <taxon>Pseudomonadati</taxon>
        <taxon>Pseudomonadota</taxon>
        <taxon>Gammaproteobacteria</taxon>
        <taxon>Pasteurellales</taxon>
        <taxon>Pasteurellaceae</taxon>
        <taxon>Haemophilus</taxon>
    </lineage>
</organism>
<dbReference type="InterPro" id="IPR036388">
    <property type="entry name" value="WH-like_DNA-bd_sf"/>
</dbReference>
<dbReference type="InterPro" id="IPR052057">
    <property type="entry name" value="IS150/IS1296_orfA-like"/>
</dbReference>
<dbReference type="Proteomes" id="UP000254867">
    <property type="component" value="Unassembled WGS sequence"/>
</dbReference>
<dbReference type="Pfam" id="PF13518">
    <property type="entry name" value="HTH_28"/>
    <property type="match status" value="1"/>
</dbReference>
<comment type="similarity">
    <text evidence="1">Belongs to the IS150/IS1296 orfA family.</text>
</comment>
<dbReference type="AlphaFoldDB" id="A0A377I0H1"/>
<evidence type="ECO:0000256" key="2">
    <source>
        <dbReference type="SAM" id="MobiDB-lite"/>
    </source>
</evidence>
<name>A0A377I0H1_HAEPH</name>
<proteinExistence type="inferred from homology"/>
<dbReference type="EMBL" id="UGHH01000002">
    <property type="protein sequence ID" value="STO63477.1"/>
    <property type="molecule type" value="Genomic_DNA"/>
</dbReference>
<feature type="region of interest" description="Disordered" evidence="2">
    <location>
        <begin position="110"/>
        <end position="133"/>
    </location>
</feature>
<dbReference type="InterPro" id="IPR010921">
    <property type="entry name" value="Trp_repressor/repl_initiator"/>
</dbReference>
<reference evidence="4 5" key="1">
    <citation type="submission" date="2018-06" db="EMBL/GenBank/DDBJ databases">
        <authorList>
            <consortium name="Pathogen Informatics"/>
            <person name="Doyle S."/>
        </authorList>
    </citation>
    <scope>NUCLEOTIDE SEQUENCE [LARGE SCALE GENOMIC DNA]</scope>
    <source>
        <strain evidence="4 5">NCTC10794</strain>
    </source>
</reference>